<comment type="subcellular location">
    <subcellularLocation>
        <location evidence="2">Endomembrane system</location>
        <topology evidence="2">Multi-pass membrane protein</topology>
    </subcellularLocation>
    <subcellularLocation>
        <location evidence="7">Membrane</location>
        <topology evidence="7">Multi-pass membrane protein</topology>
    </subcellularLocation>
</comment>
<name>A0A2P2P5H4_RHIMU</name>
<evidence type="ECO:0000256" key="3">
    <source>
        <dbReference type="ARBA" id="ARBA00006483"/>
    </source>
</evidence>
<dbReference type="GO" id="GO:0016192">
    <property type="term" value="P:vesicle-mediated transport"/>
    <property type="evidence" value="ECO:0007669"/>
    <property type="project" value="UniProtKB-ARBA"/>
</dbReference>
<keyword evidence="7" id="KW-0813">Transport</keyword>
<dbReference type="GO" id="GO:0005794">
    <property type="term" value="C:Golgi apparatus"/>
    <property type="evidence" value="ECO:0007669"/>
    <property type="project" value="TreeGrafter"/>
</dbReference>
<dbReference type="PANTHER" id="PTHR19317:SF84">
    <property type="entry name" value="PRA1 FAMILY PROTEIN"/>
    <property type="match status" value="1"/>
</dbReference>
<evidence type="ECO:0000256" key="7">
    <source>
        <dbReference type="RuleBase" id="RU363107"/>
    </source>
</evidence>
<dbReference type="PANTHER" id="PTHR19317">
    <property type="entry name" value="PRENYLATED RAB ACCEPTOR 1-RELATED"/>
    <property type="match status" value="1"/>
</dbReference>
<keyword evidence="5 7" id="KW-1133">Transmembrane helix</keyword>
<protein>
    <recommendedName>
        <fullName evidence="7">PRA1 family protein</fullName>
    </recommendedName>
</protein>
<evidence type="ECO:0000256" key="1">
    <source>
        <dbReference type="ARBA" id="ARBA00002501"/>
    </source>
</evidence>
<evidence type="ECO:0000256" key="6">
    <source>
        <dbReference type="ARBA" id="ARBA00023136"/>
    </source>
</evidence>
<proteinExistence type="inferred from homology"/>
<keyword evidence="6 7" id="KW-0472">Membrane</keyword>
<comment type="similarity">
    <text evidence="3 7">Belongs to the PRA1 family.</text>
</comment>
<keyword evidence="4 7" id="KW-0812">Transmembrane</keyword>
<dbReference type="InterPro" id="IPR004895">
    <property type="entry name" value="Prenylated_rab_accept_PRA1"/>
</dbReference>
<dbReference type="Pfam" id="PF03208">
    <property type="entry name" value="PRA1"/>
    <property type="match status" value="1"/>
</dbReference>
<feature type="transmembrane region" description="Helical" evidence="7">
    <location>
        <begin position="60"/>
        <end position="79"/>
    </location>
</feature>
<evidence type="ECO:0000256" key="2">
    <source>
        <dbReference type="ARBA" id="ARBA00004127"/>
    </source>
</evidence>
<sequence length="189" mass="21153">MSSGSPVPSSTTATFVSRATASTAAFFATRRPWRQLANLSSLSRPYNFAEAILRIKRNIFYFRVNYAMVVLFIVFLSLLWHPVSLIVYLIVLVAWFFLYFFRDEPLVVLGRTIDDRVVLAVLSVVTFVALALTSVWLNVFVSVLIGVAIVVLHAAFRGIDDLYLDEQEVGDGRLSSFVGSPTRAGYARF</sequence>
<feature type="transmembrane region" description="Helical" evidence="7">
    <location>
        <begin position="113"/>
        <end position="133"/>
    </location>
</feature>
<accession>A0A2P2P5H4</accession>
<evidence type="ECO:0000313" key="8">
    <source>
        <dbReference type="EMBL" id="MBX49929.1"/>
    </source>
</evidence>
<organism evidence="8">
    <name type="scientific">Rhizophora mucronata</name>
    <name type="common">Asiatic mangrove</name>
    <dbReference type="NCBI Taxonomy" id="61149"/>
    <lineage>
        <taxon>Eukaryota</taxon>
        <taxon>Viridiplantae</taxon>
        <taxon>Streptophyta</taxon>
        <taxon>Embryophyta</taxon>
        <taxon>Tracheophyta</taxon>
        <taxon>Spermatophyta</taxon>
        <taxon>Magnoliopsida</taxon>
        <taxon>eudicotyledons</taxon>
        <taxon>Gunneridae</taxon>
        <taxon>Pentapetalae</taxon>
        <taxon>rosids</taxon>
        <taxon>fabids</taxon>
        <taxon>Malpighiales</taxon>
        <taxon>Rhizophoraceae</taxon>
        <taxon>Rhizophora</taxon>
    </lineage>
</organism>
<dbReference type="GO" id="GO:0016020">
    <property type="term" value="C:membrane"/>
    <property type="evidence" value="ECO:0007669"/>
    <property type="project" value="UniProtKB-SubCell"/>
</dbReference>
<evidence type="ECO:0000256" key="4">
    <source>
        <dbReference type="ARBA" id="ARBA00022692"/>
    </source>
</evidence>
<dbReference type="EMBL" id="GGEC01069445">
    <property type="protein sequence ID" value="MBX49929.1"/>
    <property type="molecule type" value="Transcribed_RNA"/>
</dbReference>
<evidence type="ECO:0000256" key="5">
    <source>
        <dbReference type="ARBA" id="ARBA00022989"/>
    </source>
</evidence>
<reference evidence="8" key="1">
    <citation type="submission" date="2018-02" db="EMBL/GenBank/DDBJ databases">
        <title>Rhizophora mucronata_Transcriptome.</title>
        <authorList>
            <person name="Meera S.P."/>
            <person name="Sreeshan A."/>
            <person name="Augustine A."/>
        </authorList>
    </citation>
    <scope>NUCLEOTIDE SEQUENCE</scope>
    <source>
        <tissue evidence="8">Leaf</tissue>
    </source>
</reference>
<dbReference type="AlphaFoldDB" id="A0A2P2P5H4"/>
<dbReference type="GO" id="GO:0005783">
    <property type="term" value="C:endoplasmic reticulum"/>
    <property type="evidence" value="ECO:0007669"/>
    <property type="project" value="TreeGrafter"/>
</dbReference>
<feature type="transmembrane region" description="Helical" evidence="7">
    <location>
        <begin position="85"/>
        <end position="101"/>
    </location>
</feature>
<comment type="function">
    <text evidence="1 7">May be involved in both secretory and endocytic intracellular trafficking in the endosomal/prevacuolar compartments.</text>
</comment>